<dbReference type="Proteomes" id="UP000030598">
    <property type="component" value="Unassembled WGS sequence"/>
</dbReference>
<name>A0A0A1ZGI3_PROMR</name>
<protein>
    <submittedName>
        <fullName evidence="1">Uncharacterized protein</fullName>
    </submittedName>
</protein>
<gene>
    <name evidence="1" type="ORF">EU91_0453</name>
</gene>
<dbReference type="STRING" id="59925.EU91_0453"/>
<sequence>MFFYLYGYGLDLILFTMRIPSFTLNRKYQEIDCEINS</sequence>
<reference evidence="2" key="1">
    <citation type="journal article" date="2014" name="Sci. Data">
        <title>Genomes of diverse isolates of the marine cyanobacterium Prochlorococcus.</title>
        <authorList>
            <person name="Biller S."/>
            <person name="Berube P."/>
            <person name="Thompson J."/>
            <person name="Kelly L."/>
            <person name="Roggensack S."/>
            <person name="Awad L."/>
            <person name="Roache-Johnson K."/>
            <person name="Ding H."/>
            <person name="Giovannoni S.J."/>
            <person name="Moore L.R."/>
            <person name="Chisholm S.W."/>
        </authorList>
    </citation>
    <scope>NUCLEOTIDE SEQUENCE [LARGE SCALE GENOMIC DNA]</scope>
    <source>
        <strain evidence="2">GP2</strain>
    </source>
</reference>
<dbReference type="EMBL" id="JNAH01000003">
    <property type="protein sequence ID" value="KGF88520.1"/>
    <property type="molecule type" value="Genomic_DNA"/>
</dbReference>
<evidence type="ECO:0000313" key="1">
    <source>
        <dbReference type="EMBL" id="KGF88520.1"/>
    </source>
</evidence>
<organism evidence="1 2">
    <name type="scientific">Prochlorococcus marinus str. GP2</name>
    <dbReference type="NCBI Taxonomy" id="59925"/>
    <lineage>
        <taxon>Bacteria</taxon>
        <taxon>Bacillati</taxon>
        <taxon>Cyanobacteriota</taxon>
        <taxon>Cyanophyceae</taxon>
        <taxon>Synechococcales</taxon>
        <taxon>Prochlorococcaceae</taxon>
        <taxon>Prochlorococcus</taxon>
    </lineage>
</organism>
<evidence type="ECO:0000313" key="2">
    <source>
        <dbReference type="Proteomes" id="UP000030598"/>
    </source>
</evidence>
<dbReference type="AlphaFoldDB" id="A0A0A1ZGI3"/>
<comment type="caution">
    <text evidence="1">The sequence shown here is derived from an EMBL/GenBank/DDBJ whole genome shotgun (WGS) entry which is preliminary data.</text>
</comment>
<proteinExistence type="predicted"/>
<accession>A0A0A1ZGI3</accession>